<comment type="similarity">
    <text evidence="2">Belongs to the EamA transporter family.</text>
</comment>
<comment type="subcellular location">
    <subcellularLocation>
        <location evidence="1">Membrane</location>
        <topology evidence="1">Multi-pass membrane protein</topology>
    </subcellularLocation>
</comment>
<keyword evidence="9" id="KW-1185">Reference proteome</keyword>
<evidence type="ECO:0000256" key="3">
    <source>
        <dbReference type="ARBA" id="ARBA00022692"/>
    </source>
</evidence>
<dbReference type="InterPro" id="IPR050638">
    <property type="entry name" value="AA-Vitamin_Transporters"/>
</dbReference>
<name>Q2SJ87_HAHCH</name>
<evidence type="ECO:0000313" key="9">
    <source>
        <dbReference type="Proteomes" id="UP000000238"/>
    </source>
</evidence>
<sequence length="307" mass="31967">MTVERARIGQGIAMGVLAALIWGIWPVISRLGVQQTLTAYDVAAIRFIVAGVIFLPWVIKSGLGGLTWRQALILTTGAGAPYVLISVGGLTLAPASHGGVIISGCSFLFATLGSVLLLGDRPTSQRWIGFVLIALGILSIGYRSITSSSAALADAWIGDLIFVLSGFLWASYTLNSKRYNVPPVMGAAVVSVLSMLLYVPAWLAFGEPHIFQASAQELIVQGVFQGVLAAAIALVCYTKSISILGAAQAAVFTSLAPGLAVLFGDLILGETPSSAEYIGVSLVILGLLTSLGLFNWRRASGAVATDS</sequence>
<evidence type="ECO:0000256" key="1">
    <source>
        <dbReference type="ARBA" id="ARBA00004141"/>
    </source>
</evidence>
<feature type="transmembrane region" description="Helical" evidence="6">
    <location>
        <begin position="274"/>
        <end position="294"/>
    </location>
</feature>
<evidence type="ECO:0000256" key="6">
    <source>
        <dbReference type="SAM" id="Phobius"/>
    </source>
</evidence>
<dbReference type="InterPro" id="IPR037185">
    <property type="entry name" value="EmrE-like"/>
</dbReference>
<dbReference type="PANTHER" id="PTHR32322:SF2">
    <property type="entry name" value="EAMA DOMAIN-CONTAINING PROTEIN"/>
    <property type="match status" value="1"/>
</dbReference>
<organism evidence="8 9">
    <name type="scientific">Hahella chejuensis (strain KCTC 2396)</name>
    <dbReference type="NCBI Taxonomy" id="349521"/>
    <lineage>
        <taxon>Bacteria</taxon>
        <taxon>Pseudomonadati</taxon>
        <taxon>Pseudomonadota</taxon>
        <taxon>Gammaproteobacteria</taxon>
        <taxon>Oceanospirillales</taxon>
        <taxon>Hahellaceae</taxon>
        <taxon>Hahella</taxon>
    </lineage>
</organism>
<feature type="domain" description="EamA" evidence="7">
    <location>
        <begin position="11"/>
        <end position="140"/>
    </location>
</feature>
<dbReference type="RefSeq" id="WP_011396356.1">
    <property type="nucleotide sequence ID" value="NC_007645.1"/>
</dbReference>
<dbReference type="HOGENOM" id="CLU_033863_3_0_6"/>
<feature type="domain" description="EamA" evidence="7">
    <location>
        <begin position="157"/>
        <end position="289"/>
    </location>
</feature>
<evidence type="ECO:0000313" key="8">
    <source>
        <dbReference type="EMBL" id="ABC29287.1"/>
    </source>
</evidence>
<feature type="transmembrane region" description="Helical" evidence="6">
    <location>
        <begin position="71"/>
        <end position="93"/>
    </location>
</feature>
<evidence type="ECO:0000259" key="7">
    <source>
        <dbReference type="Pfam" id="PF00892"/>
    </source>
</evidence>
<keyword evidence="3 6" id="KW-0812">Transmembrane</keyword>
<dbReference type="GO" id="GO:0016020">
    <property type="term" value="C:membrane"/>
    <property type="evidence" value="ECO:0007669"/>
    <property type="project" value="UniProtKB-SubCell"/>
</dbReference>
<dbReference type="PANTHER" id="PTHR32322">
    <property type="entry name" value="INNER MEMBRANE TRANSPORTER"/>
    <property type="match status" value="1"/>
</dbReference>
<dbReference type="InterPro" id="IPR000620">
    <property type="entry name" value="EamA_dom"/>
</dbReference>
<feature type="transmembrane region" description="Helical" evidence="6">
    <location>
        <begin position="184"/>
        <end position="206"/>
    </location>
</feature>
<dbReference type="eggNOG" id="COG0697">
    <property type="taxonomic scope" value="Bacteria"/>
</dbReference>
<feature type="transmembrane region" description="Helical" evidence="6">
    <location>
        <begin position="127"/>
        <end position="145"/>
    </location>
</feature>
<dbReference type="AlphaFoldDB" id="Q2SJ87"/>
<dbReference type="KEGG" id="hch:HCH_02484"/>
<accession>Q2SJ87</accession>
<protein>
    <submittedName>
        <fullName evidence="8">Permease of the drug/metabolite transporter (DMT) superfamily</fullName>
    </submittedName>
</protein>
<evidence type="ECO:0000256" key="2">
    <source>
        <dbReference type="ARBA" id="ARBA00007362"/>
    </source>
</evidence>
<evidence type="ECO:0000256" key="5">
    <source>
        <dbReference type="ARBA" id="ARBA00023136"/>
    </source>
</evidence>
<feature type="transmembrane region" description="Helical" evidence="6">
    <location>
        <begin position="39"/>
        <end position="59"/>
    </location>
</feature>
<dbReference type="Gene3D" id="1.10.3730.20">
    <property type="match status" value="1"/>
</dbReference>
<keyword evidence="4 6" id="KW-1133">Transmembrane helix</keyword>
<feature type="transmembrane region" description="Helical" evidence="6">
    <location>
        <begin position="249"/>
        <end position="268"/>
    </location>
</feature>
<dbReference type="SUPFAM" id="SSF103481">
    <property type="entry name" value="Multidrug resistance efflux transporter EmrE"/>
    <property type="match status" value="2"/>
</dbReference>
<feature type="transmembrane region" description="Helical" evidence="6">
    <location>
        <begin position="151"/>
        <end position="172"/>
    </location>
</feature>
<reference evidence="8 9" key="1">
    <citation type="journal article" date="2005" name="Nucleic Acids Res.">
        <title>Genomic blueprint of Hahella chejuensis, a marine microbe producing an algicidal agent.</title>
        <authorList>
            <person name="Jeong H."/>
            <person name="Yim J.H."/>
            <person name="Lee C."/>
            <person name="Choi S.-H."/>
            <person name="Park Y.K."/>
            <person name="Yoon S.H."/>
            <person name="Hur C.-G."/>
            <person name="Kang H.-Y."/>
            <person name="Kim D."/>
            <person name="Lee H.H."/>
            <person name="Park K.H."/>
            <person name="Park S.-H."/>
            <person name="Park H.-S."/>
            <person name="Lee H.K."/>
            <person name="Oh T.K."/>
            <person name="Kim J.F."/>
        </authorList>
    </citation>
    <scope>NUCLEOTIDE SEQUENCE [LARGE SCALE GENOMIC DNA]</scope>
    <source>
        <strain evidence="8 9">KCTC 2396</strain>
    </source>
</reference>
<evidence type="ECO:0000256" key="4">
    <source>
        <dbReference type="ARBA" id="ARBA00022989"/>
    </source>
</evidence>
<feature type="transmembrane region" description="Helical" evidence="6">
    <location>
        <begin position="99"/>
        <end position="118"/>
    </location>
</feature>
<proteinExistence type="inferred from homology"/>
<keyword evidence="5 6" id="KW-0472">Membrane</keyword>
<dbReference type="Proteomes" id="UP000000238">
    <property type="component" value="Chromosome"/>
</dbReference>
<gene>
    <name evidence="8" type="ordered locus">HCH_02484</name>
</gene>
<dbReference type="Pfam" id="PF00892">
    <property type="entry name" value="EamA"/>
    <property type="match status" value="2"/>
</dbReference>
<feature type="transmembrane region" description="Helical" evidence="6">
    <location>
        <begin position="218"/>
        <end position="237"/>
    </location>
</feature>
<feature type="transmembrane region" description="Helical" evidence="6">
    <location>
        <begin position="12"/>
        <end position="33"/>
    </location>
</feature>
<dbReference type="EMBL" id="CP000155">
    <property type="protein sequence ID" value="ABC29287.1"/>
    <property type="molecule type" value="Genomic_DNA"/>
</dbReference>